<sequence length="174" mass="21165">MLIQEKNKHSIIHNNLGLKISSPISETVCFIRWSTIDTIIFSPNTHYENSAQWIIYLSKPAQYSLNQNAWWLNKISFFLKNKKYKKIRMRDDLNRDFYAFPEMVEKYLNKKEEINYYEDNRKGELVSKKVTIEEEKTITEEYWKPKRSNELPWKMLYDKYNRTVDEIYKRDGSI</sequence>
<organism evidence="1 2">
    <name type="scientific">Flavobacterium calami</name>
    <dbReference type="NCBI Taxonomy" id="3139144"/>
    <lineage>
        <taxon>Bacteria</taxon>
        <taxon>Pseudomonadati</taxon>
        <taxon>Bacteroidota</taxon>
        <taxon>Flavobacteriia</taxon>
        <taxon>Flavobacteriales</taxon>
        <taxon>Flavobacteriaceae</taxon>
        <taxon>Flavobacterium</taxon>
    </lineage>
</organism>
<dbReference type="RefSeq" id="WP_341691754.1">
    <property type="nucleotide sequence ID" value="NZ_JBBYHS010000008.1"/>
</dbReference>
<dbReference type="Proteomes" id="UP001485226">
    <property type="component" value="Unassembled WGS sequence"/>
</dbReference>
<keyword evidence="2" id="KW-1185">Reference proteome</keyword>
<reference evidence="1 2" key="1">
    <citation type="submission" date="2024-04" db="EMBL/GenBank/DDBJ databases">
        <title>Flavobacterium sp. DGU38 16S ribosomal RNA gene Genome sequencing and assembly.</title>
        <authorList>
            <person name="Park S."/>
        </authorList>
    </citation>
    <scope>NUCLEOTIDE SEQUENCE [LARGE SCALE GENOMIC DNA]</scope>
    <source>
        <strain evidence="1 2">DGU38</strain>
    </source>
</reference>
<protein>
    <submittedName>
        <fullName evidence="1">Uncharacterized protein</fullName>
    </submittedName>
</protein>
<evidence type="ECO:0000313" key="2">
    <source>
        <dbReference type="Proteomes" id="UP001485226"/>
    </source>
</evidence>
<proteinExistence type="predicted"/>
<accession>A0ABU9IN81</accession>
<comment type="caution">
    <text evidence="1">The sequence shown here is derived from an EMBL/GenBank/DDBJ whole genome shotgun (WGS) entry which is preliminary data.</text>
</comment>
<name>A0ABU9IN81_9FLAO</name>
<evidence type="ECO:0000313" key="1">
    <source>
        <dbReference type="EMBL" id="MEL1253904.1"/>
    </source>
</evidence>
<dbReference type="EMBL" id="JBBYHS010000008">
    <property type="protein sequence ID" value="MEL1253904.1"/>
    <property type="molecule type" value="Genomic_DNA"/>
</dbReference>
<gene>
    <name evidence="1" type="ORF">AAEO57_08960</name>
</gene>